<name>A0A4Q7PIJ2_9BACT</name>
<dbReference type="EMBL" id="SGXG01000001">
    <property type="protein sequence ID" value="RZS98722.1"/>
    <property type="molecule type" value="Genomic_DNA"/>
</dbReference>
<proteinExistence type="predicted"/>
<sequence>MILSHMTIYGCPKCGEFVSKTSPSSSYRSTGIRFTDGKLRGLDAIHDYIVNECKKCGHLFWIKDDYKIGVYDFGPFGRKDEEGNKALEAKVPNMGFVSSARLPDIYGLHRMLATGDFTGKKQEIYLRKNLHWSFNDRYWDLRVLFLKDGDQEIWEENLKALIPLIRFRYKDTLYLAEIYRNLGKFYRARWVLLRAVLPSMKNAREVIWHECKKKNSFLVPYGKGKLNEYYVDGYPDYVQVDKGKILNGK</sequence>
<dbReference type="AlphaFoldDB" id="A0A4Q7PIJ2"/>
<accession>A0A4Q7PIJ2</accession>
<protein>
    <submittedName>
        <fullName evidence="1">Uncharacterized protein</fullName>
    </submittedName>
</protein>
<comment type="caution">
    <text evidence="1">The sequence shown here is derived from an EMBL/GenBank/DDBJ whole genome shotgun (WGS) entry which is preliminary data.</text>
</comment>
<reference evidence="1 2" key="1">
    <citation type="submission" date="2019-02" db="EMBL/GenBank/DDBJ databases">
        <title>Genomic Encyclopedia of Archaeal and Bacterial Type Strains, Phase II (KMG-II): from individual species to whole genera.</title>
        <authorList>
            <person name="Goeker M."/>
        </authorList>
    </citation>
    <scope>NUCLEOTIDE SEQUENCE [LARGE SCALE GENOMIC DNA]</scope>
    <source>
        <strain evidence="1 2">DSM 21411</strain>
    </source>
</reference>
<dbReference type="RefSeq" id="WP_130277379.1">
    <property type="nucleotide sequence ID" value="NZ_SGXG01000001.1"/>
</dbReference>
<organism evidence="1 2">
    <name type="scientific">Cecembia calidifontis</name>
    <dbReference type="NCBI Taxonomy" id="1187080"/>
    <lineage>
        <taxon>Bacteria</taxon>
        <taxon>Pseudomonadati</taxon>
        <taxon>Bacteroidota</taxon>
        <taxon>Cytophagia</taxon>
        <taxon>Cytophagales</taxon>
        <taxon>Cyclobacteriaceae</taxon>
        <taxon>Cecembia</taxon>
    </lineage>
</organism>
<evidence type="ECO:0000313" key="2">
    <source>
        <dbReference type="Proteomes" id="UP000292209"/>
    </source>
</evidence>
<gene>
    <name evidence="1" type="ORF">BC751_4389</name>
</gene>
<dbReference type="OrthoDB" id="1100984at2"/>
<keyword evidence="2" id="KW-1185">Reference proteome</keyword>
<dbReference type="Proteomes" id="UP000292209">
    <property type="component" value="Unassembled WGS sequence"/>
</dbReference>
<evidence type="ECO:0000313" key="1">
    <source>
        <dbReference type="EMBL" id="RZS98722.1"/>
    </source>
</evidence>